<evidence type="ECO:0000313" key="5">
    <source>
        <dbReference type="EMBL" id="GAV23130.1"/>
    </source>
</evidence>
<keyword evidence="2 5" id="KW-0489">Methyltransferase</keyword>
<dbReference type="Gene3D" id="3.30.1330.30">
    <property type="match status" value="1"/>
</dbReference>
<comment type="caution">
    <text evidence="5">The sequence shown here is derived from an EMBL/GenBank/DDBJ whole genome shotgun (WGS) entry which is preliminary data.</text>
</comment>
<dbReference type="NCBIfam" id="TIGR00186">
    <property type="entry name" value="rRNA_methyl_3"/>
    <property type="match status" value="1"/>
</dbReference>
<reference evidence="6" key="1">
    <citation type="submission" date="2016-12" db="EMBL/GenBank/DDBJ databases">
        <title>Draft Genome Sequences od Carboxydothermus pertinax and islandicus, Hydrogenogenic Carboxydotrophic Bacteria.</title>
        <authorList>
            <person name="Fukuyama Y."/>
            <person name="Ohmae K."/>
            <person name="Yoneda Y."/>
            <person name="Yoshida T."/>
            <person name="Sako Y."/>
        </authorList>
    </citation>
    <scope>NUCLEOTIDE SEQUENCE [LARGE SCALE GENOMIC DNA]</scope>
    <source>
        <strain evidence="6">Ug1</strain>
    </source>
</reference>
<evidence type="ECO:0000256" key="1">
    <source>
        <dbReference type="ARBA" id="ARBA00007228"/>
    </source>
</evidence>
<evidence type="ECO:0000259" key="4">
    <source>
        <dbReference type="SMART" id="SM00967"/>
    </source>
</evidence>
<dbReference type="Pfam" id="PF00588">
    <property type="entry name" value="SpoU_methylase"/>
    <property type="match status" value="1"/>
</dbReference>
<name>A0A1L8CW35_9THEO</name>
<dbReference type="GO" id="GO:0008173">
    <property type="term" value="F:RNA methyltransferase activity"/>
    <property type="evidence" value="ECO:0007669"/>
    <property type="project" value="InterPro"/>
</dbReference>
<dbReference type="EMBL" id="BDJK01000030">
    <property type="protein sequence ID" value="GAV23130.1"/>
    <property type="molecule type" value="Genomic_DNA"/>
</dbReference>
<keyword evidence="6" id="KW-1185">Reference proteome</keyword>
<dbReference type="InterPro" id="IPR029064">
    <property type="entry name" value="Ribosomal_eL30-like_sf"/>
</dbReference>
<accession>A0A1L8CW35</accession>
<sequence>MERIYGVNPVREALKKGLVNKLYLSRETMGKNTRELLLLARENKVPVVEVPKEKLHPKSQGVEADISPVKYVEIDDILAIAERKEEPLFILVLNHLEDPQNLGAILRSAEAFGAHGVIIPKRRAAPVTGAVAKASAGAYLKVPVARCTNVAETLRYLKEKGAWIAGAEAKSKTLLWDADFKLPLVLVIGGENEGLTSHILRECDFTVSIPMVGTINSLNASVAAALLMAEVVRQRRG</sequence>
<dbReference type="CDD" id="cd18103">
    <property type="entry name" value="SpoU-like_RlmB"/>
    <property type="match status" value="1"/>
</dbReference>
<dbReference type="PANTHER" id="PTHR46429:SF1">
    <property type="entry name" value="23S RRNA (GUANOSINE-2'-O-)-METHYLTRANSFERASE RLMB"/>
    <property type="match status" value="1"/>
</dbReference>
<dbReference type="PANTHER" id="PTHR46429">
    <property type="entry name" value="23S RRNA (GUANOSINE-2'-O-)-METHYLTRANSFERASE RLMB"/>
    <property type="match status" value="1"/>
</dbReference>
<dbReference type="SUPFAM" id="SSF75217">
    <property type="entry name" value="alpha/beta knot"/>
    <property type="match status" value="1"/>
</dbReference>
<dbReference type="InterPro" id="IPR029026">
    <property type="entry name" value="tRNA_m1G_MTases_N"/>
</dbReference>
<feature type="domain" description="RNA 2-O ribose methyltransferase substrate binding" evidence="4">
    <location>
        <begin position="3"/>
        <end position="72"/>
    </location>
</feature>
<dbReference type="InterPro" id="IPR013123">
    <property type="entry name" value="SpoU_subst-bd"/>
</dbReference>
<dbReference type="GO" id="GO:0032259">
    <property type="term" value="P:methylation"/>
    <property type="evidence" value="ECO:0007669"/>
    <property type="project" value="UniProtKB-KW"/>
</dbReference>
<dbReference type="InterPro" id="IPR004441">
    <property type="entry name" value="rRNA_MeTrfase_TrmH"/>
</dbReference>
<protein>
    <submittedName>
        <fullName evidence="5">23S rRNA (Guanosine(2251)-2'-O)-methyltransferase RlmB</fullName>
    </submittedName>
</protein>
<evidence type="ECO:0000313" key="6">
    <source>
        <dbReference type="Proteomes" id="UP000187485"/>
    </source>
</evidence>
<dbReference type="InterPro" id="IPR001537">
    <property type="entry name" value="SpoU_MeTrfase"/>
</dbReference>
<evidence type="ECO:0000256" key="2">
    <source>
        <dbReference type="ARBA" id="ARBA00022603"/>
    </source>
</evidence>
<dbReference type="GO" id="GO:0005829">
    <property type="term" value="C:cytosol"/>
    <property type="evidence" value="ECO:0007669"/>
    <property type="project" value="TreeGrafter"/>
</dbReference>
<dbReference type="AlphaFoldDB" id="A0A1L8CW35"/>
<evidence type="ECO:0000256" key="3">
    <source>
        <dbReference type="ARBA" id="ARBA00022679"/>
    </source>
</evidence>
<proteinExistence type="inferred from homology"/>
<comment type="similarity">
    <text evidence="1">Belongs to the class IV-like SAM-binding methyltransferase superfamily. RNA methyltransferase TrmH family.</text>
</comment>
<gene>
    <name evidence="5" type="ORF">cpu_16400</name>
</gene>
<dbReference type="Proteomes" id="UP000187485">
    <property type="component" value="Unassembled WGS sequence"/>
</dbReference>
<keyword evidence="3 5" id="KW-0808">Transferase</keyword>
<dbReference type="FunFam" id="3.40.1280.10:FF:000008">
    <property type="entry name" value="Group 3 RNA methyltransferase TrmH"/>
    <property type="match status" value="1"/>
</dbReference>
<dbReference type="SUPFAM" id="SSF55315">
    <property type="entry name" value="L30e-like"/>
    <property type="match status" value="1"/>
</dbReference>
<dbReference type="SMART" id="SM00967">
    <property type="entry name" value="SpoU_sub_bind"/>
    <property type="match status" value="1"/>
</dbReference>
<dbReference type="InterPro" id="IPR029028">
    <property type="entry name" value="Alpha/beta_knot_MTases"/>
</dbReference>
<dbReference type="Pfam" id="PF08032">
    <property type="entry name" value="SpoU_sub_bind"/>
    <property type="match status" value="1"/>
</dbReference>
<dbReference type="OrthoDB" id="9794400at2"/>
<dbReference type="STRING" id="870242.cpu_16400"/>
<dbReference type="GO" id="GO:0006396">
    <property type="term" value="P:RNA processing"/>
    <property type="evidence" value="ECO:0007669"/>
    <property type="project" value="InterPro"/>
</dbReference>
<organism evidence="5 6">
    <name type="scientific">Carboxydothermus pertinax</name>
    <dbReference type="NCBI Taxonomy" id="870242"/>
    <lineage>
        <taxon>Bacteria</taxon>
        <taxon>Bacillati</taxon>
        <taxon>Bacillota</taxon>
        <taxon>Clostridia</taxon>
        <taxon>Thermoanaerobacterales</taxon>
        <taxon>Thermoanaerobacteraceae</taxon>
        <taxon>Carboxydothermus</taxon>
    </lineage>
</organism>
<dbReference type="RefSeq" id="WP_075859580.1">
    <property type="nucleotide sequence ID" value="NZ_BDJK01000030.1"/>
</dbReference>
<dbReference type="Gene3D" id="3.40.1280.10">
    <property type="match status" value="1"/>
</dbReference>
<dbReference type="GO" id="GO:0003723">
    <property type="term" value="F:RNA binding"/>
    <property type="evidence" value="ECO:0007669"/>
    <property type="project" value="InterPro"/>
</dbReference>